<feature type="transmembrane region" description="Helical" evidence="5">
    <location>
        <begin position="274"/>
        <end position="296"/>
    </location>
</feature>
<protein>
    <submittedName>
        <fullName evidence="8">Protein lifeguard 1</fullName>
    </submittedName>
</protein>
<dbReference type="PANTHER" id="PTHR23291:SF47">
    <property type="entry name" value="TRANSMEMBRANE BAX INHIBITOR MOTIF CONTAINING 7"/>
    <property type="match status" value="1"/>
</dbReference>
<reference evidence="8" key="1">
    <citation type="submission" date="2025-08" db="UniProtKB">
        <authorList>
            <consortium name="RefSeq"/>
        </authorList>
    </citation>
    <scope>IDENTIFICATION</scope>
</reference>
<proteinExistence type="inferred from homology"/>
<comment type="subcellular location">
    <subcellularLocation>
        <location evidence="1">Membrane</location>
        <topology evidence="1">Multi-pass membrane protein</topology>
    </subcellularLocation>
</comment>
<gene>
    <name evidence="8" type="primary">Tmbim7p</name>
</gene>
<dbReference type="FunCoup" id="A0A6P3FG49">
    <property type="interactions" value="5"/>
</dbReference>
<dbReference type="RefSeq" id="XP_004646316.1">
    <property type="nucleotide sequence ID" value="XM_004646259.2"/>
</dbReference>
<accession>A0A6P3FG49</accession>
<dbReference type="CDD" id="cd10428">
    <property type="entry name" value="LFG_like"/>
    <property type="match status" value="1"/>
</dbReference>
<name>A0A6P3FG49_OCTDE</name>
<dbReference type="PANTHER" id="PTHR23291">
    <property type="entry name" value="BAX INHIBITOR-RELATED"/>
    <property type="match status" value="1"/>
</dbReference>
<feature type="transmembrane region" description="Helical" evidence="5">
    <location>
        <begin position="128"/>
        <end position="146"/>
    </location>
</feature>
<keyword evidence="4 5" id="KW-0472">Membrane</keyword>
<keyword evidence="2 5" id="KW-0812">Transmembrane</keyword>
<dbReference type="Proteomes" id="UP000515203">
    <property type="component" value="Unplaced"/>
</dbReference>
<feature type="compositionally biased region" description="Basic and acidic residues" evidence="6">
    <location>
        <begin position="42"/>
        <end position="55"/>
    </location>
</feature>
<evidence type="ECO:0000256" key="6">
    <source>
        <dbReference type="SAM" id="MobiDB-lite"/>
    </source>
</evidence>
<dbReference type="Pfam" id="PF01027">
    <property type="entry name" value="Bax1-I"/>
    <property type="match status" value="1"/>
</dbReference>
<keyword evidence="7" id="KW-1185">Reference proteome</keyword>
<feature type="transmembrane region" description="Helical" evidence="5">
    <location>
        <begin position="185"/>
        <end position="203"/>
    </location>
</feature>
<dbReference type="InterPro" id="IPR006214">
    <property type="entry name" value="Bax_inhibitor_1-related"/>
</dbReference>
<feature type="transmembrane region" description="Helical" evidence="5">
    <location>
        <begin position="95"/>
        <end position="116"/>
    </location>
</feature>
<evidence type="ECO:0000313" key="8">
    <source>
        <dbReference type="RefSeq" id="XP_004646316.1"/>
    </source>
</evidence>
<dbReference type="CTD" id="75010"/>
<feature type="region of interest" description="Disordered" evidence="6">
    <location>
        <begin position="24"/>
        <end position="55"/>
    </location>
</feature>
<evidence type="ECO:0000313" key="7">
    <source>
        <dbReference type="Proteomes" id="UP000515203"/>
    </source>
</evidence>
<feature type="transmembrane region" description="Helical" evidence="5">
    <location>
        <begin position="240"/>
        <end position="262"/>
    </location>
</feature>
<dbReference type="AlphaFoldDB" id="A0A6P3FG49"/>
<organism evidence="7 8">
    <name type="scientific">Octodon degus</name>
    <name type="common">Degu</name>
    <name type="synonym">Sciurus degus</name>
    <dbReference type="NCBI Taxonomy" id="10160"/>
    <lineage>
        <taxon>Eukaryota</taxon>
        <taxon>Metazoa</taxon>
        <taxon>Chordata</taxon>
        <taxon>Craniata</taxon>
        <taxon>Vertebrata</taxon>
        <taxon>Euteleostomi</taxon>
        <taxon>Mammalia</taxon>
        <taxon>Eutheria</taxon>
        <taxon>Euarchontoglires</taxon>
        <taxon>Glires</taxon>
        <taxon>Rodentia</taxon>
        <taxon>Hystricomorpha</taxon>
        <taxon>Octodontidae</taxon>
        <taxon>Octodon</taxon>
    </lineage>
</organism>
<evidence type="ECO:0000256" key="4">
    <source>
        <dbReference type="ARBA" id="ARBA00023136"/>
    </source>
</evidence>
<dbReference type="GO" id="GO:0016020">
    <property type="term" value="C:membrane"/>
    <property type="evidence" value="ECO:0007669"/>
    <property type="project" value="UniProtKB-SubCell"/>
</dbReference>
<feature type="transmembrane region" description="Helical" evidence="5">
    <location>
        <begin position="158"/>
        <end position="179"/>
    </location>
</feature>
<sequence>MDLEVIVPKDLSSGDHQPLVQKAVDKAAVASGQPTTSSAAGKSKETRGNPNPKADKRSNVYVIQISDDTTPNESNDGTTGPFSDRSVRQAFIAKVFLILSTQLFLTAVIIGAFVFWKDLRVWVVAHPWFIHALFPAFFAILIILACCGDIRRQVPANYILLGLFTIFEGLLLGAVSAFYSAEEVLWATAATSLVTVALTIFALQTKWDFTWLNGVLFVFLCVLLIYGILVLFIQAYWLHLLYAGIGTLLFSMYLVMDVQLLVGVRHYELDPEEYVFAALEIYLDIINLFLFILQLIQLGR</sequence>
<dbReference type="InParanoid" id="A0A6P3FG49"/>
<keyword evidence="3 5" id="KW-1133">Transmembrane helix</keyword>
<evidence type="ECO:0000256" key="2">
    <source>
        <dbReference type="ARBA" id="ARBA00022692"/>
    </source>
</evidence>
<dbReference type="GeneID" id="101572393"/>
<evidence type="ECO:0000256" key="1">
    <source>
        <dbReference type="ARBA" id="ARBA00004141"/>
    </source>
</evidence>
<feature type="transmembrane region" description="Helical" evidence="5">
    <location>
        <begin position="215"/>
        <end position="234"/>
    </location>
</feature>
<evidence type="ECO:0000256" key="3">
    <source>
        <dbReference type="ARBA" id="ARBA00022989"/>
    </source>
</evidence>
<evidence type="ECO:0000256" key="5">
    <source>
        <dbReference type="RuleBase" id="RU004379"/>
    </source>
</evidence>
<comment type="similarity">
    <text evidence="5">Belongs to the BI1 family.</text>
</comment>
<dbReference type="OrthoDB" id="7933078at2759"/>